<dbReference type="PANTHER" id="PTHR30349">
    <property type="entry name" value="PHAGE INTEGRASE-RELATED"/>
    <property type="match status" value="1"/>
</dbReference>
<dbReference type="InterPro" id="IPR011010">
    <property type="entry name" value="DNA_brk_join_enz"/>
</dbReference>
<comment type="similarity">
    <text evidence="1">Belongs to the 'phage' integrase family.</text>
</comment>
<accession>M5EGG7</accession>
<dbReference type="RefSeq" id="WP_008872317.1">
    <property type="nucleotide sequence ID" value="NZ_CAUM01000006.1"/>
</dbReference>
<dbReference type="GO" id="GO:0006310">
    <property type="term" value="P:DNA recombination"/>
    <property type="evidence" value="ECO:0007669"/>
    <property type="project" value="UniProtKB-KW"/>
</dbReference>
<keyword evidence="2" id="KW-0229">DNA integration</keyword>
<evidence type="ECO:0000256" key="1">
    <source>
        <dbReference type="ARBA" id="ARBA00008857"/>
    </source>
</evidence>
<evidence type="ECO:0000256" key="3">
    <source>
        <dbReference type="ARBA" id="ARBA00023125"/>
    </source>
</evidence>
<evidence type="ECO:0000313" key="7">
    <source>
        <dbReference type="Proteomes" id="UP000012062"/>
    </source>
</evidence>
<dbReference type="Gene3D" id="1.10.443.10">
    <property type="entry name" value="Intergrase catalytic core"/>
    <property type="match status" value="1"/>
</dbReference>
<evidence type="ECO:0000256" key="2">
    <source>
        <dbReference type="ARBA" id="ARBA00022908"/>
    </source>
</evidence>
<dbReference type="eggNOG" id="COG0582">
    <property type="taxonomic scope" value="Bacteria"/>
</dbReference>
<protein>
    <recommendedName>
        <fullName evidence="5">Tyr recombinase domain-containing protein</fullName>
    </recommendedName>
</protein>
<dbReference type="OrthoDB" id="6388170at2"/>
<dbReference type="EMBL" id="CAUM01000006">
    <property type="protein sequence ID" value="CCV03325.1"/>
    <property type="molecule type" value="Genomic_DNA"/>
</dbReference>
<dbReference type="Proteomes" id="UP000012062">
    <property type="component" value="Unassembled WGS sequence"/>
</dbReference>
<dbReference type="AlphaFoldDB" id="M5EGG7"/>
<keyword evidence="3" id="KW-0238">DNA-binding</keyword>
<evidence type="ECO:0000256" key="4">
    <source>
        <dbReference type="ARBA" id="ARBA00023172"/>
    </source>
</evidence>
<sequence length="376" mass="44037">MSVYKSSKSPYYAYDFQLDGRRFFGSTKARNKKDAETVERQIKAKAKDDIEREKRTGNGPMTLDLAAGRYWNEVGQHHRGSSHKNTWHYLELLTQFFGKHKRLEEITDADVSALIAWRRRHTLHGKTEDKDGNPVATVSNSTVNRSTVVVLKAIFTRAKRTWKYPLPLEPNWRDHWLAMPEERVRELDDKEAEALDASVRDDYALWFEFARVTGLRRNETLIRWKNVTLKQIVTTGKRGKKVTAQITPTVRAILDQCMGHHDQFVFTYICQRPVEGRVKGDRYPITSEGAKSQWRRLKKRAKVEDFRFHDIRHDVATKLLRKTGNMRLVQKALNHSNIATTARYAHVLEDEVAEAMEQLAQSRKKPRKRRRRRLRC</sequence>
<evidence type="ECO:0000259" key="5">
    <source>
        <dbReference type="PROSITE" id="PS51898"/>
    </source>
</evidence>
<reference evidence="6 7" key="1">
    <citation type="submission" date="2013-02" db="EMBL/GenBank/DDBJ databases">
        <authorList>
            <person name="Genoscope - CEA"/>
        </authorList>
    </citation>
    <scope>NUCLEOTIDE SEQUENCE [LARGE SCALE GENOMIC DNA]</scope>
    <source>
        <strain evidence="6 7">STM 2683</strain>
    </source>
</reference>
<proteinExistence type="inferred from homology"/>
<dbReference type="SUPFAM" id="SSF56349">
    <property type="entry name" value="DNA breaking-rejoining enzymes"/>
    <property type="match status" value="1"/>
</dbReference>
<dbReference type="CDD" id="cd00796">
    <property type="entry name" value="INT_Rci_Hp1_C"/>
    <property type="match status" value="1"/>
</dbReference>
<evidence type="ECO:0000313" key="6">
    <source>
        <dbReference type="EMBL" id="CCV03325.1"/>
    </source>
</evidence>
<dbReference type="PROSITE" id="PS51898">
    <property type="entry name" value="TYR_RECOMBINASE"/>
    <property type="match status" value="1"/>
</dbReference>
<comment type="caution">
    <text evidence="6">The sequence shown here is derived from an EMBL/GenBank/DDBJ whole genome shotgun (WGS) entry which is preliminary data.</text>
</comment>
<keyword evidence="7" id="KW-1185">Reference proteome</keyword>
<dbReference type="Gene3D" id="1.10.150.130">
    <property type="match status" value="1"/>
</dbReference>
<dbReference type="InterPro" id="IPR013762">
    <property type="entry name" value="Integrase-like_cat_sf"/>
</dbReference>
<feature type="domain" description="Tyr recombinase" evidence="5">
    <location>
        <begin position="182"/>
        <end position="357"/>
    </location>
</feature>
<name>M5EGG7_9HYPH</name>
<dbReference type="InterPro" id="IPR002104">
    <property type="entry name" value="Integrase_catalytic"/>
</dbReference>
<dbReference type="InterPro" id="IPR010998">
    <property type="entry name" value="Integrase_recombinase_N"/>
</dbReference>
<gene>
    <name evidence="6" type="ORF">MESS2_1030182</name>
</gene>
<dbReference type="InterPro" id="IPR050090">
    <property type="entry name" value="Tyrosine_recombinase_XerCD"/>
</dbReference>
<dbReference type="GO" id="GO:0015074">
    <property type="term" value="P:DNA integration"/>
    <property type="evidence" value="ECO:0007669"/>
    <property type="project" value="UniProtKB-KW"/>
</dbReference>
<dbReference type="Pfam" id="PF00589">
    <property type="entry name" value="Phage_integrase"/>
    <property type="match status" value="1"/>
</dbReference>
<keyword evidence="4" id="KW-0233">DNA recombination</keyword>
<organism evidence="6 7">
    <name type="scientific">Mesorhizobium metallidurans STM 2683</name>
    <dbReference type="NCBI Taxonomy" id="1297569"/>
    <lineage>
        <taxon>Bacteria</taxon>
        <taxon>Pseudomonadati</taxon>
        <taxon>Pseudomonadota</taxon>
        <taxon>Alphaproteobacteria</taxon>
        <taxon>Hyphomicrobiales</taxon>
        <taxon>Phyllobacteriaceae</taxon>
        <taxon>Mesorhizobium</taxon>
    </lineage>
</organism>
<dbReference type="PANTHER" id="PTHR30349:SF64">
    <property type="entry name" value="PROPHAGE INTEGRASE INTD-RELATED"/>
    <property type="match status" value="1"/>
</dbReference>
<dbReference type="GO" id="GO:0003677">
    <property type="term" value="F:DNA binding"/>
    <property type="evidence" value="ECO:0007669"/>
    <property type="project" value="UniProtKB-KW"/>
</dbReference>
<dbReference type="STRING" id="1297569.MESS2_1030182"/>